<dbReference type="RefSeq" id="WP_241292141.1">
    <property type="nucleotide sequence ID" value="NZ_JAKZGR010000003.1"/>
</dbReference>
<organism evidence="2 3">
    <name type="scientific">Belliella kenyensis</name>
    <dbReference type="NCBI Taxonomy" id="1472724"/>
    <lineage>
        <taxon>Bacteria</taxon>
        <taxon>Pseudomonadati</taxon>
        <taxon>Bacteroidota</taxon>
        <taxon>Cytophagia</taxon>
        <taxon>Cytophagales</taxon>
        <taxon>Cyclobacteriaceae</taxon>
        <taxon>Belliella</taxon>
    </lineage>
</organism>
<gene>
    <name evidence="2" type="ORF">ACFOUP_02450</name>
</gene>
<dbReference type="EMBL" id="JBHSAV010000003">
    <property type="protein sequence ID" value="MFC3975229.1"/>
    <property type="molecule type" value="Genomic_DNA"/>
</dbReference>
<evidence type="ECO:0000313" key="3">
    <source>
        <dbReference type="Proteomes" id="UP001595766"/>
    </source>
</evidence>
<feature type="transmembrane region" description="Helical" evidence="1">
    <location>
        <begin position="39"/>
        <end position="58"/>
    </location>
</feature>
<keyword evidence="3" id="KW-1185">Reference proteome</keyword>
<dbReference type="Proteomes" id="UP001595766">
    <property type="component" value="Unassembled WGS sequence"/>
</dbReference>
<keyword evidence="1" id="KW-0472">Membrane</keyword>
<protein>
    <recommendedName>
        <fullName evidence="4">Class IIb bacteriocin, lactobin A/cerein 7B family</fullName>
    </recommendedName>
</protein>
<proteinExistence type="predicted"/>
<keyword evidence="1" id="KW-1133">Transmembrane helix</keyword>
<reference evidence="3" key="1">
    <citation type="journal article" date="2019" name="Int. J. Syst. Evol. Microbiol.">
        <title>The Global Catalogue of Microorganisms (GCM) 10K type strain sequencing project: providing services to taxonomists for standard genome sequencing and annotation.</title>
        <authorList>
            <consortium name="The Broad Institute Genomics Platform"/>
            <consortium name="The Broad Institute Genome Sequencing Center for Infectious Disease"/>
            <person name="Wu L."/>
            <person name="Ma J."/>
        </authorList>
    </citation>
    <scope>NUCLEOTIDE SEQUENCE [LARGE SCALE GENOMIC DNA]</scope>
    <source>
        <strain evidence="3">CECT 8551</strain>
    </source>
</reference>
<evidence type="ECO:0008006" key="4">
    <source>
        <dbReference type="Google" id="ProtNLM"/>
    </source>
</evidence>
<comment type="caution">
    <text evidence="2">The sequence shown here is derived from an EMBL/GenBank/DDBJ whole genome shotgun (WGS) entry which is preliminary data.</text>
</comment>
<evidence type="ECO:0000256" key="1">
    <source>
        <dbReference type="SAM" id="Phobius"/>
    </source>
</evidence>
<keyword evidence="1" id="KW-0812">Transmembrane</keyword>
<accession>A0ABV8EI17</accession>
<sequence length="61" mass="6307">MRELSIEKMEMVSGGGCPWYTGTLVGVPFYTAALLSGPAGWAVGASGLVANAVVAYACRRI</sequence>
<name>A0ABV8EI17_9BACT</name>
<evidence type="ECO:0000313" key="2">
    <source>
        <dbReference type="EMBL" id="MFC3975229.1"/>
    </source>
</evidence>
<feature type="transmembrane region" description="Helical" evidence="1">
    <location>
        <begin position="12"/>
        <end position="33"/>
    </location>
</feature>